<keyword evidence="4" id="KW-0227">DNA damage</keyword>
<dbReference type="PANTHER" id="PTHR12172">
    <property type="entry name" value="CELL CYCLE CHECKPOINT PROTEIN RAD17"/>
    <property type="match status" value="1"/>
</dbReference>
<organism evidence="9 10">
    <name type="scientific">Cyanidiococcus yangmingshanensis</name>
    <dbReference type="NCBI Taxonomy" id="2690220"/>
    <lineage>
        <taxon>Eukaryota</taxon>
        <taxon>Rhodophyta</taxon>
        <taxon>Bangiophyceae</taxon>
        <taxon>Cyanidiales</taxon>
        <taxon>Cyanidiaceae</taxon>
        <taxon>Cyanidiococcus</taxon>
    </lineage>
</organism>
<accession>A0A7J7IF38</accession>
<dbReference type="InterPro" id="IPR004582">
    <property type="entry name" value="Checkpoint_prot_Rad17_Rad24"/>
</dbReference>
<protein>
    <recommendedName>
        <fullName evidence="11">Cell cycle checkpoint protein rad17</fullName>
    </recommendedName>
</protein>
<reference evidence="9 10" key="1">
    <citation type="journal article" date="2020" name="J. Phycol.">
        <title>Comparative genome analysis reveals Cyanidiococcus gen. nov., a new extremophilic red algal genus sister to Cyanidioschyzon (Cyanidioschyzonaceae, Rhodophyta).</title>
        <authorList>
            <person name="Liu S.-L."/>
            <person name="Chiang Y.-R."/>
            <person name="Yoon H.S."/>
            <person name="Fu H.-Y."/>
        </authorList>
    </citation>
    <scope>NUCLEOTIDE SEQUENCE [LARGE SCALE GENOMIC DNA]</scope>
    <source>
        <strain evidence="9 10">THAL066</strain>
    </source>
</reference>
<dbReference type="GO" id="GO:0000077">
    <property type="term" value="P:DNA damage checkpoint signaling"/>
    <property type="evidence" value="ECO:0007669"/>
    <property type="project" value="TreeGrafter"/>
</dbReference>
<feature type="region of interest" description="Disordered" evidence="8">
    <location>
        <begin position="570"/>
        <end position="610"/>
    </location>
</feature>
<dbReference type="SUPFAM" id="SSF52540">
    <property type="entry name" value="P-loop containing nucleoside triphosphate hydrolases"/>
    <property type="match status" value="1"/>
</dbReference>
<dbReference type="InterPro" id="IPR027417">
    <property type="entry name" value="P-loop_NTPase"/>
</dbReference>
<evidence type="ECO:0000256" key="3">
    <source>
        <dbReference type="ARBA" id="ARBA00022741"/>
    </source>
</evidence>
<dbReference type="Gene3D" id="3.40.50.300">
    <property type="entry name" value="P-loop containing nucleotide triphosphate hydrolases"/>
    <property type="match status" value="1"/>
</dbReference>
<evidence type="ECO:0000313" key="10">
    <source>
        <dbReference type="Proteomes" id="UP000530660"/>
    </source>
</evidence>
<evidence type="ECO:0000313" key="9">
    <source>
        <dbReference type="EMBL" id="KAF6001713.1"/>
    </source>
</evidence>
<keyword evidence="5" id="KW-0067">ATP-binding</keyword>
<dbReference type="GO" id="GO:0033314">
    <property type="term" value="P:mitotic DNA replication checkpoint signaling"/>
    <property type="evidence" value="ECO:0007669"/>
    <property type="project" value="TreeGrafter"/>
</dbReference>
<feature type="compositionally biased region" description="Polar residues" evidence="8">
    <location>
        <begin position="597"/>
        <end position="610"/>
    </location>
</feature>
<evidence type="ECO:0000256" key="8">
    <source>
        <dbReference type="SAM" id="MobiDB-lite"/>
    </source>
</evidence>
<evidence type="ECO:0000256" key="2">
    <source>
        <dbReference type="ARBA" id="ARBA00006168"/>
    </source>
</evidence>
<proteinExistence type="inferred from homology"/>
<dbReference type="GO" id="GO:0006281">
    <property type="term" value="P:DNA repair"/>
    <property type="evidence" value="ECO:0007669"/>
    <property type="project" value="InterPro"/>
</dbReference>
<dbReference type="Pfam" id="PF03215">
    <property type="entry name" value="Rad17"/>
    <property type="match status" value="1"/>
</dbReference>
<feature type="region of interest" description="Disordered" evidence="8">
    <location>
        <begin position="185"/>
        <end position="205"/>
    </location>
</feature>
<feature type="compositionally biased region" description="Basic and acidic residues" evidence="8">
    <location>
        <begin position="195"/>
        <end position="205"/>
    </location>
</feature>
<evidence type="ECO:0000256" key="5">
    <source>
        <dbReference type="ARBA" id="ARBA00022840"/>
    </source>
</evidence>
<dbReference type="Proteomes" id="UP000530660">
    <property type="component" value="Unassembled WGS sequence"/>
</dbReference>
<comment type="caution">
    <text evidence="9">The sequence shown here is derived from an EMBL/GenBank/DDBJ whole genome shotgun (WGS) entry which is preliminary data.</text>
</comment>
<dbReference type="GO" id="GO:0003689">
    <property type="term" value="F:DNA clamp loader activity"/>
    <property type="evidence" value="ECO:0007669"/>
    <property type="project" value="TreeGrafter"/>
</dbReference>
<comment type="similarity">
    <text evidence="2">Belongs to the rad17/RAD24 family.</text>
</comment>
<keyword evidence="7" id="KW-0131">Cell cycle</keyword>
<evidence type="ECO:0000256" key="7">
    <source>
        <dbReference type="ARBA" id="ARBA00023306"/>
    </source>
</evidence>
<keyword evidence="3" id="KW-0547">Nucleotide-binding</keyword>
<evidence type="ECO:0008006" key="11">
    <source>
        <dbReference type="Google" id="ProtNLM"/>
    </source>
</evidence>
<evidence type="ECO:0000256" key="1">
    <source>
        <dbReference type="ARBA" id="ARBA00004123"/>
    </source>
</evidence>
<dbReference type="GO" id="GO:0005634">
    <property type="term" value="C:nucleus"/>
    <property type="evidence" value="ECO:0007669"/>
    <property type="project" value="UniProtKB-SubCell"/>
</dbReference>
<dbReference type="AlphaFoldDB" id="A0A7J7IF38"/>
<gene>
    <name evidence="9" type="ORF">F1559_002066</name>
</gene>
<keyword evidence="6" id="KW-0539">Nucleus</keyword>
<dbReference type="GO" id="GO:0003682">
    <property type="term" value="F:chromatin binding"/>
    <property type="evidence" value="ECO:0007669"/>
    <property type="project" value="TreeGrafter"/>
</dbReference>
<sequence>MVRKKFIRVRRPAFYDEHATGERSRVPRRRVVSGTAPNRSVCFQCSETDADEKTLKRDVRSLLWCDAFRPCRVEELVIAPRKRVEIESWLSSCFEASADRLEHKFARPPQVGILWGPSGAGASTAIELLAKERFHATVVSWSTVDRCFDAETGYATVMESFFQFLIALSYAPSLQPASAISSPSSIETTAARSSESTERLAKRGHETGSTRWLAIVEDFPVGANEHEEWADRSLQTYLLELLYQLAMPLVWIMPSDPQWRARQLRFLFGMQAKIPNQLPPWVRAIELRPATENRIQKVLLQISQELVVASIESDDAKASSVKRLARELARRSSGDVRQAIQMMQFCLMGQSTVSQDAAHWGRKRTRISVGPTFWGALLPHLEENPSIGFCHSIARILYDKHQEEEWRSTDERQSPASRVTLPTTASACAFFLAALHENFLDHFVSIEDATDALADFSIADLMQRDGRDASAEIAVQVAVCGVRCANRCHAPAAYRPVRLPTNRSLSCSAGRFTARERRRMSDRCEGIPSAQLARRDTCSMERERWMASSLGQPSDTFAWGLEQDALPHDRIQDDDEDSTSGATKEASMGEACRIPSSRASDSNAASTCLDSSRSRRQRLAVRIVGENVSASKHCQIIEQNPLQRETLGSLARSSSNESCFVGSSSEIVQNLRGTERRTTSNTLRDIAKPQWKVFTWTAGRRLVCSTRLDIHGVSLGYRASRRYVARTFGCI</sequence>
<evidence type="ECO:0000256" key="6">
    <source>
        <dbReference type="ARBA" id="ARBA00023242"/>
    </source>
</evidence>
<evidence type="ECO:0000256" key="4">
    <source>
        <dbReference type="ARBA" id="ARBA00022763"/>
    </source>
</evidence>
<name>A0A7J7IF38_9RHOD</name>
<dbReference type="EMBL" id="VWRR01000013">
    <property type="protein sequence ID" value="KAF6001713.1"/>
    <property type="molecule type" value="Genomic_DNA"/>
</dbReference>
<dbReference type="OrthoDB" id="10265971at2759"/>
<dbReference type="PANTHER" id="PTHR12172:SF0">
    <property type="entry name" value="CELL CYCLE CHECKPOINT PROTEIN RAD17"/>
    <property type="match status" value="1"/>
</dbReference>
<comment type="subcellular location">
    <subcellularLocation>
        <location evidence="1">Nucleus</location>
    </subcellularLocation>
</comment>
<keyword evidence="10" id="KW-1185">Reference proteome</keyword>
<dbReference type="GO" id="GO:0005524">
    <property type="term" value="F:ATP binding"/>
    <property type="evidence" value="ECO:0007669"/>
    <property type="project" value="UniProtKB-KW"/>
</dbReference>